<organism evidence="1 2">
    <name type="scientific">Microbacterium lacticum</name>
    <dbReference type="NCBI Taxonomy" id="33885"/>
    <lineage>
        <taxon>Bacteria</taxon>
        <taxon>Bacillati</taxon>
        <taxon>Actinomycetota</taxon>
        <taxon>Actinomycetes</taxon>
        <taxon>Micrococcales</taxon>
        <taxon>Microbacteriaceae</taxon>
        <taxon>Microbacterium</taxon>
    </lineage>
</organism>
<reference evidence="1 2" key="1">
    <citation type="submission" date="2019-06" db="EMBL/GenBank/DDBJ databases">
        <title>Sequencing the genomes of 1000 actinobacteria strains.</title>
        <authorList>
            <person name="Klenk H.-P."/>
        </authorList>
    </citation>
    <scope>NUCLEOTIDE SEQUENCE [LARGE SCALE GENOMIC DNA]</scope>
    <source>
        <strain evidence="1 2">DSM 20427</strain>
    </source>
</reference>
<protein>
    <submittedName>
        <fullName evidence="1">Uncharacterized protein</fullName>
    </submittedName>
</protein>
<evidence type="ECO:0000313" key="1">
    <source>
        <dbReference type="EMBL" id="TQM90973.1"/>
    </source>
</evidence>
<accession>A0A4Y3UMZ7</accession>
<keyword evidence="2" id="KW-1185">Reference proteome</keyword>
<comment type="caution">
    <text evidence="1">The sequence shown here is derived from an EMBL/GenBank/DDBJ whole genome shotgun (WGS) entry which is preliminary data.</text>
</comment>
<dbReference type="AlphaFoldDB" id="A0A4Y3UMZ7"/>
<dbReference type="EMBL" id="VFPS01000006">
    <property type="protein sequence ID" value="TQM90973.1"/>
    <property type="molecule type" value="Genomic_DNA"/>
</dbReference>
<name>A0A4Y3UMZ7_9MICO</name>
<gene>
    <name evidence="1" type="ORF">FHX68_2827</name>
</gene>
<proteinExistence type="predicted"/>
<dbReference type="Proteomes" id="UP000319804">
    <property type="component" value="Unassembled WGS sequence"/>
</dbReference>
<sequence>MEHIIIKVNEDARKVEWSFDEWMERGLKWWRTRADRVISCTYAVVVDASGTVSAIGEVIGVRKDRNHNPVRIAIEIEPQRDSPLLGKRIAVNASRNPIEFTRDILYLDE</sequence>
<evidence type="ECO:0000313" key="2">
    <source>
        <dbReference type="Proteomes" id="UP000319804"/>
    </source>
</evidence>